<name>A0ACB8CHY7_DERSI</name>
<dbReference type="Proteomes" id="UP000821865">
    <property type="component" value="Chromosome 7"/>
</dbReference>
<evidence type="ECO:0000313" key="1">
    <source>
        <dbReference type="EMBL" id="KAH7942282.1"/>
    </source>
</evidence>
<proteinExistence type="predicted"/>
<reference evidence="1" key="1">
    <citation type="submission" date="2020-05" db="EMBL/GenBank/DDBJ databases">
        <title>Large-scale comparative analyses of tick genomes elucidate their genetic diversity and vector capacities.</title>
        <authorList>
            <person name="Jia N."/>
            <person name="Wang J."/>
            <person name="Shi W."/>
            <person name="Du L."/>
            <person name="Sun Y."/>
            <person name="Zhan W."/>
            <person name="Jiang J."/>
            <person name="Wang Q."/>
            <person name="Zhang B."/>
            <person name="Ji P."/>
            <person name="Sakyi L.B."/>
            <person name="Cui X."/>
            <person name="Yuan T."/>
            <person name="Jiang B."/>
            <person name="Yang W."/>
            <person name="Lam T.T.-Y."/>
            <person name="Chang Q."/>
            <person name="Ding S."/>
            <person name="Wang X."/>
            <person name="Zhu J."/>
            <person name="Ruan X."/>
            <person name="Zhao L."/>
            <person name="Wei J."/>
            <person name="Que T."/>
            <person name="Du C."/>
            <person name="Cheng J."/>
            <person name="Dai P."/>
            <person name="Han X."/>
            <person name="Huang E."/>
            <person name="Gao Y."/>
            <person name="Liu J."/>
            <person name="Shao H."/>
            <person name="Ye R."/>
            <person name="Li L."/>
            <person name="Wei W."/>
            <person name="Wang X."/>
            <person name="Wang C."/>
            <person name="Yang T."/>
            <person name="Huo Q."/>
            <person name="Li W."/>
            <person name="Guo W."/>
            <person name="Chen H."/>
            <person name="Zhou L."/>
            <person name="Ni X."/>
            <person name="Tian J."/>
            <person name="Zhou Y."/>
            <person name="Sheng Y."/>
            <person name="Liu T."/>
            <person name="Pan Y."/>
            <person name="Xia L."/>
            <person name="Li J."/>
            <person name="Zhao F."/>
            <person name="Cao W."/>
        </authorList>
    </citation>
    <scope>NUCLEOTIDE SEQUENCE</scope>
    <source>
        <strain evidence="1">Dsil-2018</strain>
    </source>
</reference>
<keyword evidence="2" id="KW-1185">Reference proteome</keyword>
<evidence type="ECO:0000313" key="2">
    <source>
        <dbReference type="Proteomes" id="UP000821865"/>
    </source>
</evidence>
<organism evidence="1 2">
    <name type="scientific">Dermacentor silvarum</name>
    <name type="common">Tick</name>
    <dbReference type="NCBI Taxonomy" id="543639"/>
    <lineage>
        <taxon>Eukaryota</taxon>
        <taxon>Metazoa</taxon>
        <taxon>Ecdysozoa</taxon>
        <taxon>Arthropoda</taxon>
        <taxon>Chelicerata</taxon>
        <taxon>Arachnida</taxon>
        <taxon>Acari</taxon>
        <taxon>Parasitiformes</taxon>
        <taxon>Ixodida</taxon>
        <taxon>Ixodoidea</taxon>
        <taxon>Ixodidae</taxon>
        <taxon>Rhipicephalinae</taxon>
        <taxon>Dermacentor</taxon>
    </lineage>
</organism>
<comment type="caution">
    <text evidence="1">The sequence shown here is derived from an EMBL/GenBank/DDBJ whole genome shotgun (WGS) entry which is preliminary data.</text>
</comment>
<gene>
    <name evidence="1" type="ORF">HPB49_022663</name>
</gene>
<dbReference type="EMBL" id="CM023476">
    <property type="protein sequence ID" value="KAH7942282.1"/>
    <property type="molecule type" value="Genomic_DNA"/>
</dbReference>
<accession>A0ACB8CHY7</accession>
<protein>
    <submittedName>
        <fullName evidence="1">Uncharacterized protein</fullName>
    </submittedName>
</protein>
<sequence length="285" mass="32423">MKPNQLSKYGCPQLQNRERDHGDGIVSEEAFSGVAFDVCKSKEVVGGVNSPTRASRFLPGTSKAAMLALCRQALHRVLAAPVLGPTSGLPAAGQVLLRNNFSVAASLCKLRDDWFMPAPRRWPKKNDEIEPPQEPGQPRNEAWVVHYRNQIRYSPKKMLPIAQMIRGMSVDEAIKQLTFVHKKGAKIVIEVLKEAQDMAVRDHNVEYRSNLWVAESFCNKAVTIKGIRRHARAKLGTIHYRYCHYFVRLVEGPPPEHYYDPPLTPSQKLEEFIQELRDRRVKYGR</sequence>